<dbReference type="AlphaFoldDB" id="A0A344UQH2"/>
<dbReference type="EC" id="3.1.31.-" evidence="6"/>
<keyword evidence="7" id="KW-1185">Reference proteome</keyword>
<keyword evidence="2 6" id="KW-0378">Hydrolase</keyword>
<name>A0A344UQH2_9ACTN</name>
<proteinExistence type="inferred from homology"/>
<dbReference type="SUPFAM" id="SSF55816">
    <property type="entry name" value="5'-nucleotidase (syn. UDP-sugar hydrolase), C-terminal domain"/>
    <property type="match status" value="1"/>
</dbReference>
<sequence>MSQSPSSPGHDADPRCRRSRLPGTAVRRVRTALIAVCTAALLAATAGTAQAAPSPSDPSSTTSICTPDRTLSMFSFNGFQGHIGNAAALFTPVVRERTSVGDSNVLLLSAGDNVGGSPFESATQEDLPALDILKVAGVDASAVGNHDLDRGFSDLRDRIVPHIDGDFPYLGANVRKTSTGTIASPLSASTIINRGGLKIGVVGAITKNLSSLVASAGISGLEISDPVAAVNAEAAMLKKNGADIVVAAYHEAAGGDTASPSPQSTDFSPIVEKTSRDVDVVFTGHTGRQYSWRTRTGAPLMQAESAGAGLAKVRIGYDSARRKVCSTSDSLVPAASRVQSSNPTISAIQRLADDAARQADALGQRRISTTSSPVTTAADSTDTSYGNEVRNRESTLSNMVAQMYKDTLGRNDPNFIGLQNPGGTRASLLNRQVTYKEAAQVLPFANTLATKKVTGDQFRRMLEQQWRTDSGGGTPSRAYLQLGMSSNVTYTYDESRTLGRRITSIWLNGRPVDPKGTYTIGSGTFLIDGGDDFTELAKGARPVDTGKVDLESWVSWIRTRGTLEPSFAKQAVPVTSSVAGDGRSATFTLGMPRTGGAAPDTVDLTSREAVRNRSVTAYLVQNGRKVKVASAPVTGGTSTVTFAVPAEHGLTSGDAVVRFEFPGSGTVVRSQIRITVPTDPVPAAPVPPSTTPSPAPTGTQTSPAPTSTQTSPAPPDAATDPVPANATTSPAPTSAATDPASPDESGDVTSPEPKPGEPTGPVPVAGVPQDSGTPATAA</sequence>
<dbReference type="KEGG" id="acij:JS278_00323"/>
<dbReference type="GO" id="GO:0016787">
    <property type="term" value="F:hydrolase activity"/>
    <property type="evidence" value="ECO:0007669"/>
    <property type="project" value="UniProtKB-KW"/>
</dbReference>
<organism evidence="6 7">
    <name type="scientific">Acidipropionibacterium virtanenii</name>
    <dbReference type="NCBI Taxonomy" id="2057246"/>
    <lineage>
        <taxon>Bacteria</taxon>
        <taxon>Bacillati</taxon>
        <taxon>Actinomycetota</taxon>
        <taxon>Actinomycetes</taxon>
        <taxon>Propionibacteriales</taxon>
        <taxon>Propionibacteriaceae</taxon>
        <taxon>Acidipropionibacterium</taxon>
    </lineage>
</organism>
<gene>
    <name evidence="6" type="primary">yhcR</name>
    <name evidence="6" type="ORF">JS278_00323</name>
</gene>
<dbReference type="Proteomes" id="UP000251995">
    <property type="component" value="Chromosome"/>
</dbReference>
<feature type="region of interest" description="Disordered" evidence="3">
    <location>
        <begin position="1"/>
        <end position="22"/>
    </location>
</feature>
<feature type="compositionally biased region" description="Polar residues" evidence="3">
    <location>
        <begin position="367"/>
        <end position="386"/>
    </location>
</feature>
<dbReference type="InterPro" id="IPR029052">
    <property type="entry name" value="Metallo-depent_PP-like"/>
</dbReference>
<feature type="compositionally biased region" description="Pro residues" evidence="3">
    <location>
        <begin position="679"/>
        <end position="695"/>
    </location>
</feature>
<dbReference type="InterPro" id="IPR004843">
    <property type="entry name" value="Calcineurin-like_PHP"/>
</dbReference>
<dbReference type="PRINTS" id="PR01607">
    <property type="entry name" value="APYRASEFAMLY"/>
</dbReference>
<dbReference type="EMBL" id="CP025198">
    <property type="protein sequence ID" value="AXE37520.1"/>
    <property type="molecule type" value="Genomic_DNA"/>
</dbReference>
<protein>
    <submittedName>
        <fullName evidence="6">Endonuclease YhcR</fullName>
        <ecNumber evidence="6">3.1.31.-</ecNumber>
    </submittedName>
</protein>
<dbReference type="Gene3D" id="3.90.780.10">
    <property type="entry name" value="5'-Nucleotidase, C-terminal domain"/>
    <property type="match status" value="1"/>
</dbReference>
<dbReference type="PANTHER" id="PTHR11575">
    <property type="entry name" value="5'-NUCLEOTIDASE-RELATED"/>
    <property type="match status" value="1"/>
</dbReference>
<evidence type="ECO:0000256" key="2">
    <source>
        <dbReference type="RuleBase" id="RU362119"/>
    </source>
</evidence>
<evidence type="ECO:0000256" key="3">
    <source>
        <dbReference type="SAM" id="MobiDB-lite"/>
    </source>
</evidence>
<dbReference type="InterPro" id="IPR008334">
    <property type="entry name" value="5'-Nucleotdase_C"/>
</dbReference>
<dbReference type="Pfam" id="PF00149">
    <property type="entry name" value="Metallophos"/>
    <property type="match status" value="1"/>
</dbReference>
<feature type="compositionally biased region" description="Low complexity" evidence="3">
    <location>
        <begin position="696"/>
        <end position="742"/>
    </location>
</feature>
<keyword evidence="2" id="KW-0547">Nucleotide-binding</keyword>
<dbReference type="InterPro" id="IPR006179">
    <property type="entry name" value="5_nucleotidase/apyrase"/>
</dbReference>
<feature type="compositionally biased region" description="Pro residues" evidence="3">
    <location>
        <begin position="752"/>
        <end position="761"/>
    </location>
</feature>
<reference evidence="6 7" key="1">
    <citation type="submission" date="2017-12" db="EMBL/GenBank/DDBJ databases">
        <title>The whole genome sequence of the Acidipropionibacterium virtanenii sp. nov. type strain JS278.</title>
        <authorList>
            <person name="Laine P."/>
            <person name="Deptula P."/>
            <person name="Varmanen P."/>
            <person name="Auvinen P."/>
        </authorList>
    </citation>
    <scope>NUCLEOTIDE SEQUENCE [LARGE SCALE GENOMIC DNA]</scope>
    <source>
        <strain evidence="6 7">JS278</strain>
    </source>
</reference>
<dbReference type="GO" id="GO:0000166">
    <property type="term" value="F:nucleotide binding"/>
    <property type="evidence" value="ECO:0007669"/>
    <property type="project" value="UniProtKB-KW"/>
</dbReference>
<evidence type="ECO:0000259" key="5">
    <source>
        <dbReference type="Pfam" id="PF02872"/>
    </source>
</evidence>
<feature type="region of interest" description="Disordered" evidence="3">
    <location>
        <begin position="364"/>
        <end position="387"/>
    </location>
</feature>
<keyword evidence="1 2" id="KW-0732">Signal</keyword>
<keyword evidence="6" id="KW-0540">Nuclease</keyword>
<evidence type="ECO:0000313" key="6">
    <source>
        <dbReference type="EMBL" id="AXE37520.1"/>
    </source>
</evidence>
<feature type="domain" description="Calcineurin-like phosphoesterase" evidence="4">
    <location>
        <begin position="102"/>
        <end position="286"/>
    </location>
</feature>
<dbReference type="PANTHER" id="PTHR11575:SF24">
    <property type="entry name" value="5'-NUCLEOTIDASE"/>
    <property type="match status" value="1"/>
</dbReference>
<feature type="domain" description="5'-Nucleotidase C-terminal" evidence="5">
    <location>
        <begin position="385"/>
        <end position="536"/>
    </location>
</feature>
<dbReference type="Gene3D" id="3.60.21.10">
    <property type="match status" value="1"/>
</dbReference>
<evidence type="ECO:0000256" key="1">
    <source>
        <dbReference type="ARBA" id="ARBA00022729"/>
    </source>
</evidence>
<comment type="similarity">
    <text evidence="2">Belongs to the 5'-nucleotidase family.</text>
</comment>
<evidence type="ECO:0000313" key="7">
    <source>
        <dbReference type="Proteomes" id="UP000251995"/>
    </source>
</evidence>
<feature type="region of interest" description="Disordered" evidence="3">
    <location>
        <begin position="678"/>
        <end position="778"/>
    </location>
</feature>
<evidence type="ECO:0000259" key="4">
    <source>
        <dbReference type="Pfam" id="PF00149"/>
    </source>
</evidence>
<keyword evidence="6" id="KW-0255">Endonuclease</keyword>
<accession>A0A344UQH2</accession>
<dbReference type="Pfam" id="PF02872">
    <property type="entry name" value="5_nucleotid_C"/>
    <property type="match status" value="1"/>
</dbReference>
<feature type="chain" id="PRO_5016484075" evidence="2">
    <location>
        <begin position="52"/>
        <end position="778"/>
    </location>
</feature>
<dbReference type="GO" id="GO:0009166">
    <property type="term" value="P:nucleotide catabolic process"/>
    <property type="evidence" value="ECO:0007669"/>
    <property type="project" value="InterPro"/>
</dbReference>
<dbReference type="GO" id="GO:0004519">
    <property type="term" value="F:endonuclease activity"/>
    <property type="evidence" value="ECO:0007669"/>
    <property type="project" value="UniProtKB-KW"/>
</dbReference>
<dbReference type="InterPro" id="IPR036907">
    <property type="entry name" value="5'-Nucleotdase_C_sf"/>
</dbReference>
<feature type="signal peptide" evidence="2">
    <location>
        <begin position="1"/>
        <end position="51"/>
    </location>
</feature>
<dbReference type="SUPFAM" id="SSF56300">
    <property type="entry name" value="Metallo-dependent phosphatases"/>
    <property type="match status" value="1"/>
</dbReference>